<dbReference type="RefSeq" id="WP_074796280.1">
    <property type="nucleotide sequence ID" value="NZ_FOAD01000011.1"/>
</dbReference>
<dbReference type="NCBIfam" id="TIGR00765">
    <property type="entry name" value="yihY_not_rbn"/>
    <property type="match status" value="1"/>
</dbReference>
<accession>A0A1H7U4Q7</accession>
<evidence type="ECO:0000256" key="2">
    <source>
        <dbReference type="ARBA" id="ARBA00022475"/>
    </source>
</evidence>
<sequence>MNSRIERALTLGRAIVYEVRTERLTFMAGSIAYGAFVSLLPLFLLVLAAVSATGNQNLRESVFAVIESVLTPGASGVIVAELEASSQLASLSLIGVLVLVWGTLRIFRSLDTAFSDIYESEAANTFADQLSDGIVVFATVALAVVVGALIETVLPPLDGTLGWVIYRVLLVVVLFATFFPMYYIFPDEDLVALEVVPGTLVAAVGLTTFESLFRLYVQFSSRSPDSSVVAGILVLLTWLYFSGLVILLGAAVNAVLSNRSRDVNVRPLFGGVPLDSQTGGTNRREVVAALEQFDHLFSNAPDDVEVRIGDERVVIPRPEKVVLDTDTSRFLPEGPVRFELRWSSWPDTRDE</sequence>
<dbReference type="Proteomes" id="UP000183894">
    <property type="component" value="Unassembled WGS sequence"/>
</dbReference>
<feature type="transmembrane region" description="Helical" evidence="6">
    <location>
        <begin position="163"/>
        <end position="183"/>
    </location>
</feature>
<dbReference type="PANTHER" id="PTHR30213">
    <property type="entry name" value="INNER MEMBRANE PROTEIN YHJD"/>
    <property type="match status" value="1"/>
</dbReference>
<dbReference type="InterPro" id="IPR017039">
    <property type="entry name" value="Virul_fac_BrkB"/>
</dbReference>
<feature type="transmembrane region" description="Helical" evidence="6">
    <location>
        <begin position="31"/>
        <end position="50"/>
    </location>
</feature>
<proteinExistence type="predicted"/>
<reference evidence="7 8" key="1">
    <citation type="submission" date="2016-10" db="EMBL/GenBank/DDBJ databases">
        <authorList>
            <person name="de Groot N.N."/>
        </authorList>
    </citation>
    <scope>NUCLEOTIDE SEQUENCE [LARGE SCALE GENOMIC DNA]</scope>
    <source>
        <strain evidence="7 8">CDM_5</strain>
    </source>
</reference>
<dbReference type="AlphaFoldDB" id="A0A1H7U4Q7"/>
<organism evidence="7 8">
    <name type="scientific">Haloferax larsenii</name>
    <dbReference type="NCBI Taxonomy" id="302484"/>
    <lineage>
        <taxon>Archaea</taxon>
        <taxon>Methanobacteriati</taxon>
        <taxon>Methanobacteriota</taxon>
        <taxon>Stenosarchaea group</taxon>
        <taxon>Halobacteria</taxon>
        <taxon>Halobacteriales</taxon>
        <taxon>Haloferacaceae</taxon>
        <taxon>Haloferax</taxon>
    </lineage>
</organism>
<keyword evidence="2" id="KW-1003">Cell membrane</keyword>
<feature type="transmembrane region" description="Helical" evidence="6">
    <location>
        <begin position="134"/>
        <end position="157"/>
    </location>
</feature>
<evidence type="ECO:0000256" key="4">
    <source>
        <dbReference type="ARBA" id="ARBA00022989"/>
    </source>
</evidence>
<dbReference type="EMBL" id="FOAD01000011">
    <property type="protein sequence ID" value="SEL91774.1"/>
    <property type="molecule type" value="Genomic_DNA"/>
</dbReference>
<feature type="transmembrane region" description="Helical" evidence="6">
    <location>
        <begin position="190"/>
        <end position="209"/>
    </location>
</feature>
<dbReference type="Pfam" id="PF03631">
    <property type="entry name" value="Virul_fac_BrkB"/>
    <property type="match status" value="1"/>
</dbReference>
<protein>
    <submittedName>
        <fullName evidence="7">Membrane protein</fullName>
    </submittedName>
</protein>
<evidence type="ECO:0000313" key="7">
    <source>
        <dbReference type="EMBL" id="SEL91774.1"/>
    </source>
</evidence>
<evidence type="ECO:0000256" key="5">
    <source>
        <dbReference type="ARBA" id="ARBA00023136"/>
    </source>
</evidence>
<keyword evidence="3 6" id="KW-0812">Transmembrane</keyword>
<dbReference type="PANTHER" id="PTHR30213:SF0">
    <property type="entry name" value="UPF0761 MEMBRANE PROTEIN YIHY"/>
    <property type="match status" value="1"/>
</dbReference>
<feature type="transmembrane region" description="Helical" evidence="6">
    <location>
        <begin position="229"/>
        <end position="256"/>
    </location>
</feature>
<dbReference type="GO" id="GO:0005886">
    <property type="term" value="C:plasma membrane"/>
    <property type="evidence" value="ECO:0007669"/>
    <property type="project" value="UniProtKB-SubCell"/>
</dbReference>
<feature type="transmembrane region" description="Helical" evidence="6">
    <location>
        <begin position="88"/>
        <end position="107"/>
    </location>
</feature>
<evidence type="ECO:0000313" key="8">
    <source>
        <dbReference type="Proteomes" id="UP000183894"/>
    </source>
</evidence>
<keyword evidence="5 6" id="KW-0472">Membrane</keyword>
<evidence type="ECO:0000256" key="6">
    <source>
        <dbReference type="SAM" id="Phobius"/>
    </source>
</evidence>
<gene>
    <name evidence="7" type="ORF">SAMN04488691_11161</name>
</gene>
<evidence type="ECO:0000256" key="1">
    <source>
        <dbReference type="ARBA" id="ARBA00004651"/>
    </source>
</evidence>
<name>A0A1H7U4Q7_HALLR</name>
<keyword evidence="4 6" id="KW-1133">Transmembrane helix</keyword>
<evidence type="ECO:0000256" key="3">
    <source>
        <dbReference type="ARBA" id="ARBA00022692"/>
    </source>
</evidence>
<comment type="subcellular location">
    <subcellularLocation>
        <location evidence="1">Cell membrane</location>
        <topology evidence="1">Multi-pass membrane protein</topology>
    </subcellularLocation>
</comment>
<dbReference type="OrthoDB" id="204872at2157"/>
<feature type="transmembrane region" description="Helical" evidence="6">
    <location>
        <begin position="62"/>
        <end position="82"/>
    </location>
</feature>